<dbReference type="AlphaFoldDB" id="A0AAD6SIN3"/>
<dbReference type="PANTHER" id="PTHR10562">
    <property type="entry name" value="SMALL UBIQUITIN-RELATED MODIFIER"/>
    <property type="match status" value="1"/>
</dbReference>
<gene>
    <name evidence="2" type="ORF">C8F04DRAFT_328674</name>
    <name evidence="3" type="ORF">C8F04DRAFT_70135</name>
</gene>
<dbReference type="EMBL" id="JARJCM010000285">
    <property type="protein sequence ID" value="KAJ7019737.1"/>
    <property type="molecule type" value="Genomic_DNA"/>
</dbReference>
<dbReference type="CDD" id="cd01763">
    <property type="entry name" value="Ubl_SUMO_like"/>
    <property type="match status" value="1"/>
</dbReference>
<accession>A0AAD6SIN3</accession>
<dbReference type="Pfam" id="PF11976">
    <property type="entry name" value="Rad60-SLD"/>
    <property type="match status" value="1"/>
</dbReference>
<organism evidence="3 4">
    <name type="scientific">Mycena alexandri</name>
    <dbReference type="NCBI Taxonomy" id="1745969"/>
    <lineage>
        <taxon>Eukaryota</taxon>
        <taxon>Fungi</taxon>
        <taxon>Dikarya</taxon>
        <taxon>Basidiomycota</taxon>
        <taxon>Agaricomycotina</taxon>
        <taxon>Agaricomycetes</taxon>
        <taxon>Agaricomycetidae</taxon>
        <taxon>Agaricales</taxon>
        <taxon>Marasmiineae</taxon>
        <taxon>Mycenaceae</taxon>
        <taxon>Mycena</taxon>
    </lineage>
</organism>
<dbReference type="InterPro" id="IPR022617">
    <property type="entry name" value="Rad60/SUMO-like_dom"/>
</dbReference>
<dbReference type="InterPro" id="IPR029071">
    <property type="entry name" value="Ubiquitin-like_domsf"/>
</dbReference>
<dbReference type="PROSITE" id="PS50053">
    <property type="entry name" value="UBIQUITIN_2"/>
    <property type="match status" value="1"/>
</dbReference>
<dbReference type="EMBL" id="JARJCM010000116">
    <property type="protein sequence ID" value="KAJ7028140.1"/>
    <property type="molecule type" value="Genomic_DNA"/>
</dbReference>
<sequence>MAAGDDVKPDVSKIRITVEFNDNHLTFQYKKNKPLEKLLIIFCEKINVDRKNVRFNYNGENIRQADVTAEDLGMEDDEVIEGHIFQEGGSA</sequence>
<reference evidence="3" key="1">
    <citation type="submission" date="2023-03" db="EMBL/GenBank/DDBJ databases">
        <title>Massive genome expansion in bonnet fungi (Mycena s.s.) driven by repeated elements and novel gene families across ecological guilds.</title>
        <authorList>
            <consortium name="Lawrence Berkeley National Laboratory"/>
            <person name="Harder C.B."/>
            <person name="Miyauchi S."/>
            <person name="Viragh M."/>
            <person name="Kuo A."/>
            <person name="Thoen E."/>
            <person name="Andreopoulos B."/>
            <person name="Lu D."/>
            <person name="Skrede I."/>
            <person name="Drula E."/>
            <person name="Henrissat B."/>
            <person name="Morin E."/>
            <person name="Kohler A."/>
            <person name="Barry K."/>
            <person name="LaButti K."/>
            <person name="Morin E."/>
            <person name="Salamov A."/>
            <person name="Lipzen A."/>
            <person name="Mereny Z."/>
            <person name="Hegedus B."/>
            <person name="Baldrian P."/>
            <person name="Stursova M."/>
            <person name="Weitz H."/>
            <person name="Taylor A."/>
            <person name="Grigoriev I.V."/>
            <person name="Nagy L.G."/>
            <person name="Martin F."/>
            <person name="Kauserud H."/>
        </authorList>
    </citation>
    <scope>NUCLEOTIDE SEQUENCE</scope>
    <source>
        <strain evidence="3">CBHHK200</strain>
    </source>
</reference>
<evidence type="ECO:0000313" key="3">
    <source>
        <dbReference type="EMBL" id="KAJ7028140.1"/>
    </source>
</evidence>
<dbReference type="SUPFAM" id="SSF54236">
    <property type="entry name" value="Ubiquitin-like"/>
    <property type="match status" value="1"/>
</dbReference>
<dbReference type="InterPro" id="IPR000626">
    <property type="entry name" value="Ubiquitin-like_dom"/>
</dbReference>
<name>A0AAD6SIN3_9AGAR</name>
<keyword evidence="4" id="KW-1185">Reference proteome</keyword>
<protein>
    <recommendedName>
        <fullName evidence="1">Ubiquitin-like domain-containing protein</fullName>
    </recommendedName>
</protein>
<dbReference type="Proteomes" id="UP001218188">
    <property type="component" value="Unassembled WGS sequence"/>
</dbReference>
<proteinExistence type="predicted"/>
<comment type="caution">
    <text evidence="3">The sequence shown here is derived from an EMBL/GenBank/DDBJ whole genome shotgun (WGS) entry which is preliminary data.</text>
</comment>
<dbReference type="Gene3D" id="3.10.20.90">
    <property type="entry name" value="Phosphatidylinositol 3-kinase Catalytic Subunit, Chain A, domain 1"/>
    <property type="match status" value="1"/>
</dbReference>
<evidence type="ECO:0000313" key="2">
    <source>
        <dbReference type="EMBL" id="KAJ7019737.1"/>
    </source>
</evidence>
<evidence type="ECO:0000313" key="4">
    <source>
        <dbReference type="Proteomes" id="UP001218188"/>
    </source>
</evidence>
<evidence type="ECO:0000259" key="1">
    <source>
        <dbReference type="PROSITE" id="PS50053"/>
    </source>
</evidence>
<feature type="domain" description="Ubiquitin-like" evidence="1">
    <location>
        <begin position="14"/>
        <end position="89"/>
    </location>
</feature>